<dbReference type="InterPro" id="IPR004875">
    <property type="entry name" value="DDE_SF_endonuclease_dom"/>
</dbReference>
<gene>
    <name evidence="2" type="ORF">CSSPJE1EN1_LOCUS24831</name>
</gene>
<evidence type="ECO:0000259" key="1">
    <source>
        <dbReference type="Pfam" id="PF03184"/>
    </source>
</evidence>
<feature type="domain" description="DDE-1" evidence="1">
    <location>
        <begin position="53"/>
        <end position="204"/>
    </location>
</feature>
<dbReference type="Proteomes" id="UP001497444">
    <property type="component" value="Chromosome 9"/>
</dbReference>
<evidence type="ECO:0000313" key="3">
    <source>
        <dbReference type="Proteomes" id="UP001497444"/>
    </source>
</evidence>
<dbReference type="EMBL" id="OZ020104">
    <property type="protein sequence ID" value="CAK9279353.1"/>
    <property type="molecule type" value="Genomic_DNA"/>
</dbReference>
<reference evidence="2" key="1">
    <citation type="submission" date="2024-02" db="EMBL/GenBank/DDBJ databases">
        <authorList>
            <consortium name="ELIXIR-Norway"/>
            <consortium name="Elixir Norway"/>
        </authorList>
    </citation>
    <scope>NUCLEOTIDE SEQUENCE</scope>
</reference>
<accession>A0ABP0XJQ3</accession>
<sequence>MAFRVAALCKTEGIPPELVCNLDQTAVHLRPSTEQTYEVKGVKEVKCLGKDDKRQITAVVSSTASGELVPLQLVFQGKTEAVVPKDEDVKRAVAVGCHLTMSENHWSNFVTMKSFVEKVLDLWRVKKCEELGLAPDSQKMVWLIDCWKVHISAGFREWMLDLFPLIKTMFVPVNCTNKLQVANVVLQRPLKHRFRQQFNIWQAQQVALQVLGKVEPKDIKLDLGVKELQGKVVG</sequence>
<name>A0ABP0XJQ3_9BRYO</name>
<keyword evidence="3" id="KW-1185">Reference proteome</keyword>
<protein>
    <recommendedName>
        <fullName evidence="1">DDE-1 domain-containing protein</fullName>
    </recommendedName>
</protein>
<evidence type="ECO:0000313" key="2">
    <source>
        <dbReference type="EMBL" id="CAK9279353.1"/>
    </source>
</evidence>
<organism evidence="2 3">
    <name type="scientific">Sphagnum jensenii</name>
    <dbReference type="NCBI Taxonomy" id="128206"/>
    <lineage>
        <taxon>Eukaryota</taxon>
        <taxon>Viridiplantae</taxon>
        <taxon>Streptophyta</taxon>
        <taxon>Embryophyta</taxon>
        <taxon>Bryophyta</taxon>
        <taxon>Sphagnophytina</taxon>
        <taxon>Sphagnopsida</taxon>
        <taxon>Sphagnales</taxon>
        <taxon>Sphagnaceae</taxon>
        <taxon>Sphagnum</taxon>
    </lineage>
</organism>
<proteinExistence type="predicted"/>
<dbReference type="Pfam" id="PF03184">
    <property type="entry name" value="DDE_1"/>
    <property type="match status" value="1"/>
</dbReference>